<evidence type="ECO:0000313" key="2">
    <source>
        <dbReference type="Proteomes" id="UP001362999"/>
    </source>
</evidence>
<gene>
    <name evidence="1" type="ORF">R3P38DRAFT_2507886</name>
</gene>
<keyword evidence="2" id="KW-1185">Reference proteome</keyword>
<evidence type="ECO:0008006" key="3">
    <source>
        <dbReference type="Google" id="ProtNLM"/>
    </source>
</evidence>
<evidence type="ECO:0000313" key="1">
    <source>
        <dbReference type="EMBL" id="KAK7046970.1"/>
    </source>
</evidence>
<protein>
    <recommendedName>
        <fullName evidence="3">F-box domain-containing protein</fullName>
    </recommendedName>
</protein>
<dbReference type="AlphaFoldDB" id="A0AAW0D3M5"/>
<comment type="caution">
    <text evidence="1">The sequence shown here is derived from an EMBL/GenBank/DDBJ whole genome shotgun (WGS) entry which is preliminary data.</text>
</comment>
<accession>A0AAW0D3M5</accession>
<organism evidence="1 2">
    <name type="scientific">Favolaschia claudopus</name>
    <dbReference type="NCBI Taxonomy" id="2862362"/>
    <lineage>
        <taxon>Eukaryota</taxon>
        <taxon>Fungi</taxon>
        <taxon>Dikarya</taxon>
        <taxon>Basidiomycota</taxon>
        <taxon>Agaricomycotina</taxon>
        <taxon>Agaricomycetes</taxon>
        <taxon>Agaricomycetidae</taxon>
        <taxon>Agaricales</taxon>
        <taxon>Marasmiineae</taxon>
        <taxon>Mycenaceae</taxon>
        <taxon>Favolaschia</taxon>
    </lineage>
</organism>
<proteinExistence type="predicted"/>
<reference evidence="1 2" key="1">
    <citation type="journal article" date="2024" name="J Genomics">
        <title>Draft genome sequencing and assembly of Favolaschia claudopus CIRM-BRFM 2984 isolated from oak limbs.</title>
        <authorList>
            <person name="Navarro D."/>
            <person name="Drula E."/>
            <person name="Chaduli D."/>
            <person name="Cazenave R."/>
            <person name="Ahrendt S."/>
            <person name="Wang J."/>
            <person name="Lipzen A."/>
            <person name="Daum C."/>
            <person name="Barry K."/>
            <person name="Grigoriev I.V."/>
            <person name="Favel A."/>
            <person name="Rosso M.N."/>
            <person name="Martin F."/>
        </authorList>
    </citation>
    <scope>NUCLEOTIDE SEQUENCE [LARGE SCALE GENOMIC DNA]</scope>
    <source>
        <strain evidence="1 2">CIRM-BRFM 2984</strain>
    </source>
</reference>
<dbReference type="EMBL" id="JAWWNJ010000010">
    <property type="protein sequence ID" value="KAK7046970.1"/>
    <property type="molecule type" value="Genomic_DNA"/>
</dbReference>
<dbReference type="SUPFAM" id="SSF81383">
    <property type="entry name" value="F-box domain"/>
    <property type="match status" value="1"/>
</dbReference>
<name>A0AAW0D3M5_9AGAR</name>
<dbReference type="Proteomes" id="UP001362999">
    <property type="component" value="Unassembled WGS sequence"/>
</dbReference>
<dbReference type="InterPro" id="IPR036047">
    <property type="entry name" value="F-box-like_dom_sf"/>
</dbReference>
<sequence>LTGLRLPPEICWSIIEWVTDDKTALGNFSLVCKDWMHVTRKKLFATVVFRQSGTAHRLLLEEMIESPFCSIFPYVKTLGIVSCLFLGSKSTEEALVKGDLIPTWMDKLLSHIPKFTELTALSLVQRLYLGPKALGMVHIARFVSELTQLQTLIFCEGPSNWWPLVTEYFSPGTTLKEAFAAPPLSINSVFMMYPPGPGRSGSTAQGDATGPKILKWLTNLPRSGATGIHTWFGVGIPIHFPTEFRDFADHFQITLTRFSFSVFPWEAPDATSRVLDLQQLLTNLKHVQLNIEFDAFPCIPNIVAKLPQSLETICLAVGDDPDESTVWAHLDRVLAETAFPFLRVFEVLWLRGFHLDNTDGRHWGITHAELCQYLPRCSVEKNFQLRSTNLDTLNVEGALADRRLEYFPYF</sequence>
<feature type="non-terminal residue" evidence="1">
    <location>
        <position position="1"/>
    </location>
</feature>